<organism evidence="1 2">
    <name type="scientific">Listeria grandensis</name>
    <dbReference type="NCBI Taxonomy" id="1494963"/>
    <lineage>
        <taxon>Bacteria</taxon>
        <taxon>Bacillati</taxon>
        <taxon>Bacillota</taxon>
        <taxon>Bacilli</taxon>
        <taxon>Bacillales</taxon>
        <taxon>Listeriaceae</taxon>
        <taxon>Listeria</taxon>
    </lineage>
</organism>
<proteinExistence type="predicted"/>
<dbReference type="AlphaFoldDB" id="A0A7X0Y7F2"/>
<sequence length="112" mass="13270">MNKRQWKKKQGKYLPLFPDEYNLVAMTDAERKQAIDDFMAYREKYAFRKRYKDLKNDSKNGNILFYSYPVGATYAAIMKKMRDARLPRTNLEPIIVVQTLADLEAFYGTKEI</sequence>
<gene>
    <name evidence="1" type="ORF">HCA69_15640</name>
</gene>
<accession>A0A7X0Y7F2</accession>
<evidence type="ECO:0000313" key="2">
    <source>
        <dbReference type="Proteomes" id="UP000535908"/>
    </source>
</evidence>
<evidence type="ECO:0000313" key="1">
    <source>
        <dbReference type="EMBL" id="MBC1937802.1"/>
    </source>
</evidence>
<name>A0A7X0Y7F2_9LIST</name>
<dbReference type="EMBL" id="JAARWN010000024">
    <property type="protein sequence ID" value="MBC1937802.1"/>
    <property type="molecule type" value="Genomic_DNA"/>
</dbReference>
<protein>
    <submittedName>
        <fullName evidence="1">Uncharacterized protein</fullName>
    </submittedName>
</protein>
<comment type="caution">
    <text evidence="1">The sequence shown here is derived from an EMBL/GenBank/DDBJ whole genome shotgun (WGS) entry which is preliminary data.</text>
</comment>
<dbReference type="Proteomes" id="UP000535908">
    <property type="component" value="Unassembled WGS sequence"/>
</dbReference>
<reference evidence="1 2" key="1">
    <citation type="submission" date="2020-03" db="EMBL/GenBank/DDBJ databases">
        <title>Soil Listeria distribution.</title>
        <authorList>
            <person name="Liao J."/>
            <person name="Wiedmann M."/>
        </authorList>
    </citation>
    <scope>NUCLEOTIDE SEQUENCE [LARGE SCALE GENOMIC DNA]</scope>
    <source>
        <strain evidence="1 2">FSL L7-0741</strain>
    </source>
</reference>
<dbReference type="RefSeq" id="WP_185527869.1">
    <property type="nucleotide sequence ID" value="NZ_JAARWN010000024.1"/>
</dbReference>